<dbReference type="EMBL" id="CP045643">
    <property type="protein sequence ID" value="QFZ77031.1"/>
    <property type="molecule type" value="Genomic_DNA"/>
</dbReference>
<dbReference type="InterPro" id="IPR036195">
    <property type="entry name" value="AbfB_ABD_sf"/>
</dbReference>
<sequence>MPEISPDPTPGPDRPAPIAQEPAWRPTPRGAACPARPPSFTEPPAPWLSGVVPDEERLPGTRRLWLAGGLAMVILVATAIAVLDSRTDHASQDRANRTVSDTEPPFLSGDLATATGQASAPAGRSTPSSVRASGSAPAGPASPKPSAPDTGGKAAPGATGPSKAAPSGEPSASRPSSAPSPKSIRSVNYPDRYWHLSNGYVRLDQVAGSSSADIRRDADFTVVAGLGNASCYSFATADGGYLRHRDFVLRADRDDGSALFERDATFCPRASAYSGAVVLESLNYPGRCLRHRDFRLRLETYDDSRLFRADSAFRMVDGLA</sequence>
<feature type="compositionally biased region" description="Pro residues" evidence="1">
    <location>
        <begin position="1"/>
        <end position="15"/>
    </location>
</feature>
<dbReference type="GO" id="GO:0046373">
    <property type="term" value="P:L-arabinose metabolic process"/>
    <property type="evidence" value="ECO:0007669"/>
    <property type="project" value="InterPro"/>
</dbReference>
<dbReference type="AlphaFoldDB" id="A0A5Q0LJH2"/>
<keyword evidence="2" id="KW-0812">Transmembrane</keyword>
<feature type="domain" description="Alpha-L-arabinofuranosidase B arabinose-binding" evidence="3">
    <location>
        <begin position="183"/>
        <end position="314"/>
    </location>
</feature>
<feature type="compositionally biased region" description="Basic and acidic residues" evidence="1">
    <location>
        <begin position="86"/>
        <end position="96"/>
    </location>
</feature>
<gene>
    <name evidence="4" type="ORF">GFH48_30520</name>
</gene>
<proteinExistence type="predicted"/>
<evidence type="ECO:0000313" key="4">
    <source>
        <dbReference type="EMBL" id="QFZ77031.1"/>
    </source>
</evidence>
<feature type="region of interest" description="Disordered" evidence="1">
    <location>
        <begin position="1"/>
        <end position="54"/>
    </location>
</feature>
<dbReference type="RefSeq" id="WP_153291241.1">
    <property type="nucleotide sequence ID" value="NZ_CP045643.1"/>
</dbReference>
<dbReference type="GO" id="GO:0046556">
    <property type="term" value="F:alpha-L-arabinofuranosidase activity"/>
    <property type="evidence" value="ECO:0007669"/>
    <property type="project" value="InterPro"/>
</dbReference>
<keyword evidence="2" id="KW-0472">Membrane</keyword>
<dbReference type="KEGG" id="sfy:GFH48_30520"/>
<keyword evidence="2" id="KW-1133">Transmembrane helix</keyword>
<name>A0A5Q0LJH2_9ACTN</name>
<dbReference type="SUPFAM" id="SSF110221">
    <property type="entry name" value="AbfB domain"/>
    <property type="match status" value="1"/>
</dbReference>
<protein>
    <submittedName>
        <fullName evidence="4">Alpha-L-arabinofuranosidase</fullName>
    </submittedName>
</protein>
<organism evidence="4 5">
    <name type="scientific">Streptomyces fagopyri</name>
    <dbReference type="NCBI Taxonomy" id="2662397"/>
    <lineage>
        <taxon>Bacteria</taxon>
        <taxon>Bacillati</taxon>
        <taxon>Actinomycetota</taxon>
        <taxon>Actinomycetes</taxon>
        <taxon>Kitasatosporales</taxon>
        <taxon>Streptomycetaceae</taxon>
        <taxon>Streptomyces</taxon>
    </lineage>
</organism>
<evidence type="ECO:0000256" key="1">
    <source>
        <dbReference type="SAM" id="MobiDB-lite"/>
    </source>
</evidence>
<feature type="transmembrane region" description="Helical" evidence="2">
    <location>
        <begin position="64"/>
        <end position="83"/>
    </location>
</feature>
<accession>A0A5Q0LJH2</accession>
<dbReference type="Pfam" id="PF05270">
    <property type="entry name" value="AbfB"/>
    <property type="match status" value="1"/>
</dbReference>
<feature type="compositionally biased region" description="Pro residues" evidence="1">
    <location>
        <begin position="35"/>
        <end position="46"/>
    </location>
</feature>
<dbReference type="Proteomes" id="UP000326179">
    <property type="component" value="Chromosome"/>
</dbReference>
<evidence type="ECO:0000259" key="3">
    <source>
        <dbReference type="Pfam" id="PF05270"/>
    </source>
</evidence>
<reference evidence="4 5" key="1">
    <citation type="submission" date="2019-10" db="EMBL/GenBank/DDBJ databases">
        <title>A novel species.</title>
        <authorList>
            <person name="Gao J."/>
        </authorList>
    </citation>
    <scope>NUCLEOTIDE SEQUENCE [LARGE SCALE GENOMIC DNA]</scope>
    <source>
        <strain evidence="4 5">QMT-28</strain>
    </source>
</reference>
<evidence type="ECO:0000313" key="5">
    <source>
        <dbReference type="Proteomes" id="UP000326179"/>
    </source>
</evidence>
<dbReference type="CDD" id="cd23399">
    <property type="entry name" value="beta-trefoil_ABD_ABFB"/>
    <property type="match status" value="1"/>
</dbReference>
<feature type="region of interest" description="Disordered" evidence="1">
    <location>
        <begin position="86"/>
        <end position="187"/>
    </location>
</feature>
<feature type="compositionally biased region" description="Low complexity" evidence="1">
    <location>
        <begin position="147"/>
        <end position="183"/>
    </location>
</feature>
<keyword evidence="5" id="KW-1185">Reference proteome</keyword>
<dbReference type="InterPro" id="IPR007934">
    <property type="entry name" value="AbfB_ABD"/>
</dbReference>
<evidence type="ECO:0000256" key="2">
    <source>
        <dbReference type="SAM" id="Phobius"/>
    </source>
</evidence>
<dbReference type="Gene3D" id="2.80.10.50">
    <property type="match status" value="1"/>
</dbReference>
<feature type="compositionally biased region" description="Low complexity" evidence="1">
    <location>
        <begin position="127"/>
        <end position="139"/>
    </location>
</feature>